<dbReference type="RefSeq" id="WP_072666103.1">
    <property type="nucleotide sequence ID" value="NZ_LR217725.1"/>
</dbReference>
<feature type="binding site" evidence="3">
    <location>
        <position position="78"/>
    </location>
    <ligand>
        <name>substrate</name>
    </ligand>
</feature>
<feature type="binding site" evidence="3">
    <location>
        <begin position="201"/>
        <end position="203"/>
    </location>
    <ligand>
        <name>substrate</name>
    </ligand>
</feature>
<dbReference type="KEGG" id="ehd:ERCIPSTX3056_190"/>
<feature type="active site" evidence="3">
    <location>
        <position position="27"/>
    </location>
</feature>
<gene>
    <name evidence="4" type="primary">ispU</name>
    <name evidence="3" type="synonym">uppS</name>
    <name evidence="4" type="ORF">ERCIPSTX3056_190</name>
</gene>
<dbReference type="GO" id="GO:0071555">
    <property type="term" value="P:cell wall organization"/>
    <property type="evidence" value="ECO:0007669"/>
    <property type="project" value="UniProtKB-KW"/>
</dbReference>
<dbReference type="PROSITE" id="PS01066">
    <property type="entry name" value="UPP_SYNTHASE"/>
    <property type="match status" value="1"/>
</dbReference>
<keyword evidence="3" id="KW-0133">Cell shape</keyword>
<name>A0A451DJ65_9GAMM</name>
<keyword evidence="3" id="KW-0460">Magnesium</keyword>
<comment type="subunit">
    <text evidence="3">Homodimer.</text>
</comment>
<comment type="caution">
    <text evidence="3">Lacks conserved residue(s) required for the propagation of feature annotation.</text>
</comment>
<comment type="catalytic activity">
    <reaction evidence="3">
        <text>8 isopentenyl diphosphate + (2E,6E)-farnesyl diphosphate = di-trans,octa-cis-undecaprenyl diphosphate + 8 diphosphate</text>
        <dbReference type="Rhea" id="RHEA:27551"/>
        <dbReference type="ChEBI" id="CHEBI:33019"/>
        <dbReference type="ChEBI" id="CHEBI:58405"/>
        <dbReference type="ChEBI" id="CHEBI:128769"/>
        <dbReference type="ChEBI" id="CHEBI:175763"/>
        <dbReference type="EC" id="2.5.1.31"/>
    </reaction>
</comment>
<comment type="cofactor">
    <cofactor evidence="3">
        <name>Mg(2+)</name>
        <dbReference type="ChEBI" id="CHEBI:18420"/>
    </cofactor>
    <text evidence="3">Binds 2 magnesium ions per subunit.</text>
</comment>
<feature type="binding site" evidence="3">
    <location>
        <position position="32"/>
    </location>
    <ligand>
        <name>substrate</name>
    </ligand>
</feature>
<dbReference type="EC" id="2.5.1.31" evidence="3"/>
<keyword evidence="3" id="KW-0961">Cell wall biogenesis/degradation</keyword>
<dbReference type="PANTHER" id="PTHR10291">
    <property type="entry name" value="DEHYDRODOLICHYL DIPHOSPHATE SYNTHASE FAMILY MEMBER"/>
    <property type="match status" value="1"/>
</dbReference>
<dbReference type="OrthoDB" id="4191603at2"/>
<keyword evidence="1 3" id="KW-0808">Transferase</keyword>
<dbReference type="Gene3D" id="3.40.1180.10">
    <property type="entry name" value="Decaprenyl diphosphate synthase-like"/>
    <property type="match status" value="1"/>
</dbReference>
<dbReference type="GO" id="GO:0000287">
    <property type="term" value="F:magnesium ion binding"/>
    <property type="evidence" value="ECO:0007669"/>
    <property type="project" value="UniProtKB-UniRule"/>
</dbReference>
<dbReference type="InterPro" id="IPR001441">
    <property type="entry name" value="UPP_synth-like"/>
</dbReference>
<feature type="binding site" evidence="3">
    <location>
        <begin position="72"/>
        <end position="74"/>
    </location>
    <ligand>
        <name>substrate</name>
    </ligand>
</feature>
<dbReference type="FunFam" id="3.40.1180.10:FF:000001">
    <property type="entry name" value="(2E,6E)-farnesyl-diphosphate-specific ditrans,polycis-undecaprenyl-diphosphate synthase"/>
    <property type="match status" value="1"/>
</dbReference>
<feature type="binding site" evidence="3">
    <location>
        <position position="76"/>
    </location>
    <ligand>
        <name>substrate</name>
    </ligand>
</feature>
<dbReference type="GO" id="GO:0008834">
    <property type="term" value="F:ditrans,polycis-undecaprenyl-diphosphate synthase [(2E,6E)-farnesyl-diphosphate specific] activity"/>
    <property type="evidence" value="ECO:0007669"/>
    <property type="project" value="UniProtKB-UniRule"/>
</dbReference>
<sequence>MSSEDQLQYKNQQMHMVKPRHVAIIMDGNGRWAKKQGKLRMSGHQAGAESVRRAVSYAVSYQLDALTLYAFSSDNWNRPSQEVIALLELFVLVLDTEVKNLHKHNIRLNIIGDTTRFSHRLQDCIRCAEEKTQNNQGLILNIAANYGGRWDIIHGVRTLAEKVQDGLLRPDEIEEKTLSAHLCLSTMVPVDLVIRTGGEYRISNFLLWQVAYAEFWFTDTLWPDFDKDVFKGALNAFAKRERRFGGATL</sequence>
<keyword evidence="5" id="KW-1185">Reference proteome</keyword>
<reference evidence="4 5" key="1">
    <citation type="submission" date="2019-02" db="EMBL/GenBank/DDBJ databases">
        <authorList>
            <person name="Manzano-Marin A."/>
            <person name="Manzano-Marin A."/>
        </authorList>
    </citation>
    <scope>NUCLEOTIDE SEQUENCE [LARGE SCALE GENOMIC DNA]</scope>
    <source>
        <strain evidence="4 5">ErCipseudotaxifoliae</strain>
    </source>
</reference>
<dbReference type="GO" id="GO:0008360">
    <property type="term" value="P:regulation of cell shape"/>
    <property type="evidence" value="ECO:0007669"/>
    <property type="project" value="UniProtKB-KW"/>
</dbReference>
<feature type="binding site" evidence="3">
    <location>
        <position position="27"/>
    </location>
    <ligand>
        <name>Mg(2+)</name>
        <dbReference type="ChEBI" id="CHEBI:18420"/>
    </ligand>
</feature>
<feature type="binding site" evidence="3">
    <location>
        <begin position="28"/>
        <end position="31"/>
    </location>
    <ligand>
        <name>substrate</name>
    </ligand>
</feature>
<feature type="binding site" evidence="3">
    <location>
        <position position="40"/>
    </location>
    <ligand>
        <name>substrate</name>
    </ligand>
</feature>
<accession>A0A451DJ65</accession>
<dbReference type="NCBIfam" id="TIGR00055">
    <property type="entry name" value="uppS"/>
    <property type="match status" value="1"/>
</dbReference>
<organism evidence="4 5">
    <name type="scientific">Candidatus Erwinia haradaeae</name>
    <dbReference type="NCBI Taxonomy" id="1922217"/>
    <lineage>
        <taxon>Bacteria</taxon>
        <taxon>Pseudomonadati</taxon>
        <taxon>Pseudomonadota</taxon>
        <taxon>Gammaproteobacteria</taxon>
        <taxon>Enterobacterales</taxon>
        <taxon>Erwiniaceae</taxon>
        <taxon>Erwinia</taxon>
    </lineage>
</organism>
<feature type="binding site" evidence="3">
    <location>
        <position position="44"/>
    </location>
    <ligand>
        <name>substrate</name>
    </ligand>
</feature>
<dbReference type="Proteomes" id="UP000294462">
    <property type="component" value="Chromosome"/>
</dbReference>
<comment type="function">
    <text evidence="3">Catalyzes the sequential condensation of isopentenyl diphosphate (IPP) with (2E,6E)-farnesyl diphosphate (E,E-FPP) to yield (2Z,6Z,10Z,14Z,18Z,22Z,26Z,30Z,34E,38E)-undecaprenyl diphosphate (di-trans,octa-cis-UPP). UPP is the precursor of glycosyl carrier lipid in the biosynthesis of bacterial cell wall polysaccharide components such as peptidoglycan and lipopolysaccharide.</text>
</comment>
<dbReference type="SUPFAM" id="SSF64005">
    <property type="entry name" value="Undecaprenyl diphosphate synthase"/>
    <property type="match status" value="1"/>
</dbReference>
<proteinExistence type="inferred from homology"/>
<dbReference type="HAMAP" id="MF_01139">
    <property type="entry name" value="ISPT"/>
    <property type="match status" value="1"/>
</dbReference>
<comment type="similarity">
    <text evidence="3">Belongs to the UPP synthase family.</text>
</comment>
<dbReference type="InterPro" id="IPR036424">
    <property type="entry name" value="UPP_synth-like_sf"/>
</dbReference>
<protein>
    <recommendedName>
        <fullName evidence="3">Ditrans,polycis-undecaprenyl-diphosphate synthase ((2E,6E)-farnesyl-diphosphate specific)</fullName>
        <ecNumber evidence="3">2.5.1.31</ecNumber>
    </recommendedName>
    <alternativeName>
        <fullName evidence="3">Ditrans,polycis-undecaprenylcistransferase</fullName>
    </alternativeName>
    <alternativeName>
        <fullName evidence="3">Undecaprenyl diphosphate synthase</fullName>
        <shortName evidence="3">UDS</shortName>
    </alternativeName>
    <alternativeName>
        <fullName evidence="3">Undecaprenyl pyrophosphate synthase</fullName>
        <shortName evidence="3">UPP synthase</shortName>
    </alternativeName>
</protein>
<keyword evidence="2 3" id="KW-0479">Metal-binding</keyword>
<feature type="active site" description="Proton acceptor" evidence="3">
    <location>
        <position position="75"/>
    </location>
</feature>
<feature type="binding site" evidence="3">
    <location>
        <position position="195"/>
    </location>
    <ligand>
        <name>substrate</name>
    </ligand>
</feature>
<evidence type="ECO:0000256" key="2">
    <source>
        <dbReference type="ARBA" id="ARBA00022723"/>
    </source>
</evidence>
<dbReference type="CDD" id="cd00475">
    <property type="entry name" value="Cis_IPPS"/>
    <property type="match status" value="1"/>
</dbReference>
<feature type="binding site" evidence="3">
    <location>
        <position position="214"/>
    </location>
    <ligand>
        <name>Mg(2+)</name>
        <dbReference type="ChEBI" id="CHEBI:18420"/>
    </ligand>
</feature>
<evidence type="ECO:0000313" key="4">
    <source>
        <dbReference type="EMBL" id="VFP86758.1"/>
    </source>
</evidence>
<evidence type="ECO:0000256" key="3">
    <source>
        <dbReference type="HAMAP-Rule" id="MF_01139"/>
    </source>
</evidence>
<dbReference type="GO" id="GO:0009252">
    <property type="term" value="P:peptidoglycan biosynthetic process"/>
    <property type="evidence" value="ECO:0007669"/>
    <property type="project" value="UniProtKB-UniRule"/>
</dbReference>
<dbReference type="GO" id="GO:0016094">
    <property type="term" value="P:polyprenol biosynthetic process"/>
    <property type="evidence" value="ECO:0007669"/>
    <property type="project" value="TreeGrafter"/>
</dbReference>
<dbReference type="PANTHER" id="PTHR10291:SF0">
    <property type="entry name" value="DEHYDRODOLICHYL DIPHOSPHATE SYNTHASE 2"/>
    <property type="match status" value="1"/>
</dbReference>
<dbReference type="Pfam" id="PF01255">
    <property type="entry name" value="Prenyltransf"/>
    <property type="match status" value="1"/>
</dbReference>
<evidence type="ECO:0000313" key="5">
    <source>
        <dbReference type="Proteomes" id="UP000294462"/>
    </source>
</evidence>
<dbReference type="EMBL" id="LR217725">
    <property type="protein sequence ID" value="VFP86758.1"/>
    <property type="molecule type" value="Genomic_DNA"/>
</dbReference>
<dbReference type="AlphaFoldDB" id="A0A451DJ65"/>
<dbReference type="GO" id="GO:0005829">
    <property type="term" value="C:cytosol"/>
    <property type="evidence" value="ECO:0007669"/>
    <property type="project" value="TreeGrafter"/>
</dbReference>
<evidence type="ECO:0000256" key="1">
    <source>
        <dbReference type="ARBA" id="ARBA00022679"/>
    </source>
</evidence>
<dbReference type="InterPro" id="IPR018520">
    <property type="entry name" value="UPP_synth-like_CS"/>
</dbReference>
<keyword evidence="3" id="KW-0573">Peptidoglycan synthesis</keyword>